<evidence type="ECO:0000256" key="5">
    <source>
        <dbReference type="ARBA" id="ARBA00023167"/>
    </source>
</evidence>
<name>A0A921GGT7_9ACTN</name>
<accession>A0A921GGT7</accession>
<dbReference type="GO" id="GO:0008930">
    <property type="term" value="F:methylthioadenosine nucleosidase activity"/>
    <property type="evidence" value="ECO:0007669"/>
    <property type="project" value="InterPro"/>
</dbReference>
<dbReference type="InterPro" id="IPR000845">
    <property type="entry name" value="Nucleoside_phosphorylase_d"/>
</dbReference>
<keyword evidence="7" id="KW-0326">Glycosidase</keyword>
<dbReference type="SUPFAM" id="SSF53167">
    <property type="entry name" value="Purine and uridine phosphorylases"/>
    <property type="match status" value="1"/>
</dbReference>
<keyword evidence="3" id="KW-0028">Amino-acid biosynthesis</keyword>
<protein>
    <recommendedName>
        <fullName evidence="2">adenosylhomocysteine nucleosidase</fullName>
        <ecNumber evidence="2">3.2.2.9</ecNumber>
    </recommendedName>
</protein>
<dbReference type="Proteomes" id="UP000697330">
    <property type="component" value="Unassembled WGS sequence"/>
</dbReference>
<proteinExistence type="predicted"/>
<evidence type="ECO:0000256" key="2">
    <source>
        <dbReference type="ARBA" id="ARBA00011974"/>
    </source>
</evidence>
<evidence type="ECO:0000256" key="4">
    <source>
        <dbReference type="ARBA" id="ARBA00022801"/>
    </source>
</evidence>
<evidence type="ECO:0000256" key="3">
    <source>
        <dbReference type="ARBA" id="ARBA00022605"/>
    </source>
</evidence>
<feature type="domain" description="Nucleoside phosphorylase" evidence="6">
    <location>
        <begin position="2"/>
        <end position="230"/>
    </location>
</feature>
<dbReference type="InterPro" id="IPR010049">
    <property type="entry name" value="MTA_SAH_Nsdase"/>
</dbReference>
<dbReference type="AlphaFoldDB" id="A0A921GGT7"/>
<comment type="caution">
    <text evidence="7">The sequence shown here is derived from an EMBL/GenBank/DDBJ whole genome shotgun (WGS) entry which is preliminary data.</text>
</comment>
<dbReference type="EC" id="3.2.2.9" evidence="2"/>
<gene>
    <name evidence="7" type="ORF">K8U72_08635</name>
</gene>
<dbReference type="PANTHER" id="PTHR46832:SF1">
    <property type="entry name" value="5'-METHYLTHIOADENOSINE_S-ADENOSYLHOMOCYSTEINE NUCLEOSIDASE"/>
    <property type="match status" value="1"/>
</dbReference>
<dbReference type="GO" id="GO:0005829">
    <property type="term" value="C:cytosol"/>
    <property type="evidence" value="ECO:0007669"/>
    <property type="project" value="TreeGrafter"/>
</dbReference>
<keyword evidence="5" id="KW-0486">Methionine biosynthesis</keyword>
<organism evidence="7 8">
    <name type="scientific">Thermophilibacter provencensis</name>
    <dbReference type="NCBI Taxonomy" id="1852386"/>
    <lineage>
        <taxon>Bacteria</taxon>
        <taxon>Bacillati</taxon>
        <taxon>Actinomycetota</taxon>
        <taxon>Coriobacteriia</taxon>
        <taxon>Coriobacteriales</taxon>
        <taxon>Atopobiaceae</taxon>
        <taxon>Thermophilibacter</taxon>
    </lineage>
</organism>
<dbReference type="GO" id="GO:0019509">
    <property type="term" value="P:L-methionine salvage from methylthioadenosine"/>
    <property type="evidence" value="ECO:0007669"/>
    <property type="project" value="InterPro"/>
</dbReference>
<sequence length="233" mass="24243">MKIGIIGAMDVEVEHLKAELMGAQVERVAGTDFCSGRLGEKDVVVVKCGIGKVNAGICAQVLADHFGCTHLINTGVAGSLDAARLDIGDLVVSTDCVQHDFSVGALGYAPGLVPGRERPEYVADAALRDAALAAVAAVAPEVRALSGRVASGDQFISAEEDRRRIVETFEALCCEMEGAAIAQAAEANGVPFVVVRAISDKPGSDGQAMDYATFERASAERCAKIVEHMVAAL</sequence>
<dbReference type="GO" id="GO:0008782">
    <property type="term" value="F:adenosylhomocysteine nucleosidase activity"/>
    <property type="evidence" value="ECO:0007669"/>
    <property type="project" value="UniProtKB-EC"/>
</dbReference>
<dbReference type="InterPro" id="IPR035994">
    <property type="entry name" value="Nucleoside_phosphorylase_sf"/>
</dbReference>
<reference evidence="7" key="1">
    <citation type="journal article" date="2021" name="PeerJ">
        <title>Extensive microbial diversity within the chicken gut microbiome revealed by metagenomics and culture.</title>
        <authorList>
            <person name="Gilroy R."/>
            <person name="Ravi A."/>
            <person name="Getino M."/>
            <person name="Pursley I."/>
            <person name="Horton D.L."/>
            <person name="Alikhan N.F."/>
            <person name="Baker D."/>
            <person name="Gharbi K."/>
            <person name="Hall N."/>
            <person name="Watson M."/>
            <person name="Adriaenssens E.M."/>
            <person name="Foster-Nyarko E."/>
            <person name="Jarju S."/>
            <person name="Secka A."/>
            <person name="Antonio M."/>
            <person name="Oren A."/>
            <person name="Chaudhuri R.R."/>
            <person name="La Ragione R."/>
            <person name="Hildebrand F."/>
            <person name="Pallen M.J."/>
        </authorList>
    </citation>
    <scope>NUCLEOTIDE SEQUENCE</scope>
    <source>
        <strain evidence="7">CHK124-7917</strain>
    </source>
</reference>
<dbReference type="GO" id="GO:0019284">
    <property type="term" value="P:L-methionine salvage from S-adenosylmethionine"/>
    <property type="evidence" value="ECO:0007669"/>
    <property type="project" value="TreeGrafter"/>
</dbReference>
<dbReference type="Pfam" id="PF01048">
    <property type="entry name" value="PNP_UDP_1"/>
    <property type="match status" value="1"/>
</dbReference>
<evidence type="ECO:0000313" key="8">
    <source>
        <dbReference type="Proteomes" id="UP000697330"/>
    </source>
</evidence>
<dbReference type="RefSeq" id="WP_274959508.1">
    <property type="nucleotide sequence ID" value="NZ_DYWQ01000132.1"/>
</dbReference>
<dbReference type="PANTHER" id="PTHR46832">
    <property type="entry name" value="5'-METHYLTHIOADENOSINE/S-ADENOSYLHOMOCYSTEINE NUCLEOSIDASE"/>
    <property type="match status" value="1"/>
</dbReference>
<dbReference type="NCBIfam" id="TIGR01704">
    <property type="entry name" value="MTA_SAH-Nsdase"/>
    <property type="match status" value="1"/>
</dbReference>
<dbReference type="GO" id="GO:0009164">
    <property type="term" value="P:nucleoside catabolic process"/>
    <property type="evidence" value="ECO:0007669"/>
    <property type="project" value="InterPro"/>
</dbReference>
<evidence type="ECO:0000256" key="1">
    <source>
        <dbReference type="ARBA" id="ARBA00004945"/>
    </source>
</evidence>
<dbReference type="NCBIfam" id="NF004079">
    <property type="entry name" value="PRK05584.1"/>
    <property type="match status" value="1"/>
</dbReference>
<evidence type="ECO:0000259" key="6">
    <source>
        <dbReference type="Pfam" id="PF01048"/>
    </source>
</evidence>
<evidence type="ECO:0000313" key="7">
    <source>
        <dbReference type="EMBL" id="HJF45828.1"/>
    </source>
</evidence>
<reference evidence="7" key="2">
    <citation type="submission" date="2021-09" db="EMBL/GenBank/DDBJ databases">
        <authorList>
            <person name="Gilroy R."/>
        </authorList>
    </citation>
    <scope>NUCLEOTIDE SEQUENCE</scope>
    <source>
        <strain evidence="7">CHK124-7917</strain>
    </source>
</reference>
<keyword evidence="4 7" id="KW-0378">Hydrolase</keyword>
<dbReference type="Gene3D" id="3.40.50.1580">
    <property type="entry name" value="Nucleoside phosphorylase domain"/>
    <property type="match status" value="1"/>
</dbReference>
<comment type="pathway">
    <text evidence="1">Amino-acid biosynthesis; L-methionine biosynthesis via salvage pathway; S-methyl-5-thio-alpha-D-ribose 1-phosphate from S-methyl-5'-thioadenosine (hydrolase route): step 1/2.</text>
</comment>
<dbReference type="CDD" id="cd09008">
    <property type="entry name" value="MTAN"/>
    <property type="match status" value="1"/>
</dbReference>
<dbReference type="EMBL" id="DYWQ01000132">
    <property type="protein sequence ID" value="HJF45828.1"/>
    <property type="molecule type" value="Genomic_DNA"/>
</dbReference>